<feature type="domain" description="CCHC-type" evidence="3">
    <location>
        <begin position="827"/>
        <end position="840"/>
    </location>
</feature>
<keyword evidence="1" id="KW-0479">Metal-binding</keyword>
<dbReference type="InterPro" id="IPR001878">
    <property type="entry name" value="Znf_CCHC"/>
</dbReference>
<dbReference type="PANTHER" id="PTHR36071:SF1">
    <property type="entry name" value="DNA DOUBLE-STRAND BREAK REPAIR PROTEIN"/>
    <property type="match status" value="1"/>
</dbReference>
<keyword evidence="5" id="KW-1185">Reference proteome</keyword>
<keyword evidence="1" id="KW-0863">Zinc-finger</keyword>
<comment type="caution">
    <text evidence="4">The sequence shown here is derived from an EMBL/GenBank/DDBJ whole genome shotgun (WGS) entry which is preliminary data.</text>
</comment>
<dbReference type="OrthoDB" id="767974at2759"/>
<dbReference type="PROSITE" id="PS50158">
    <property type="entry name" value="ZF_CCHC"/>
    <property type="match status" value="1"/>
</dbReference>
<reference evidence="4" key="1">
    <citation type="submission" date="2020-09" db="EMBL/GenBank/DDBJ databases">
        <title>Genome-Enabled Discovery of Anthraquinone Biosynthesis in Senna tora.</title>
        <authorList>
            <person name="Kang S.-H."/>
            <person name="Pandey R.P."/>
            <person name="Lee C.-M."/>
            <person name="Sim J.-S."/>
            <person name="Jeong J.-T."/>
            <person name="Choi B.-S."/>
            <person name="Jung M."/>
            <person name="Ginzburg D."/>
            <person name="Zhao K."/>
            <person name="Won S.Y."/>
            <person name="Oh T.-J."/>
            <person name="Yu Y."/>
            <person name="Kim N.-H."/>
            <person name="Lee O.R."/>
            <person name="Lee T.-H."/>
            <person name="Bashyal P."/>
            <person name="Kim T.-S."/>
            <person name="Lee W.-H."/>
            <person name="Kawkins C."/>
            <person name="Kim C.-K."/>
            <person name="Kim J.S."/>
            <person name="Ahn B.O."/>
            <person name="Rhee S.Y."/>
            <person name="Sohng J.K."/>
        </authorList>
    </citation>
    <scope>NUCLEOTIDE SEQUENCE</scope>
    <source>
        <tissue evidence="4">Leaf</tissue>
    </source>
</reference>
<dbReference type="InterPro" id="IPR025558">
    <property type="entry name" value="DUF4283"/>
</dbReference>
<evidence type="ECO:0000256" key="2">
    <source>
        <dbReference type="SAM" id="MobiDB-lite"/>
    </source>
</evidence>
<dbReference type="Pfam" id="PF14111">
    <property type="entry name" value="DUF4283"/>
    <property type="match status" value="1"/>
</dbReference>
<organism evidence="4 5">
    <name type="scientific">Senna tora</name>
    <dbReference type="NCBI Taxonomy" id="362788"/>
    <lineage>
        <taxon>Eukaryota</taxon>
        <taxon>Viridiplantae</taxon>
        <taxon>Streptophyta</taxon>
        <taxon>Embryophyta</taxon>
        <taxon>Tracheophyta</taxon>
        <taxon>Spermatophyta</taxon>
        <taxon>Magnoliopsida</taxon>
        <taxon>eudicotyledons</taxon>
        <taxon>Gunneridae</taxon>
        <taxon>Pentapetalae</taxon>
        <taxon>rosids</taxon>
        <taxon>fabids</taxon>
        <taxon>Fabales</taxon>
        <taxon>Fabaceae</taxon>
        <taxon>Caesalpinioideae</taxon>
        <taxon>Cassia clade</taxon>
        <taxon>Senna</taxon>
    </lineage>
</organism>
<name>A0A835CJE1_9FABA</name>
<proteinExistence type="predicted"/>
<evidence type="ECO:0000259" key="3">
    <source>
        <dbReference type="PROSITE" id="PS50158"/>
    </source>
</evidence>
<feature type="compositionally biased region" description="Low complexity" evidence="2">
    <location>
        <begin position="969"/>
        <end position="994"/>
    </location>
</feature>
<dbReference type="GO" id="GO:0008270">
    <property type="term" value="F:zinc ion binding"/>
    <property type="evidence" value="ECO:0007669"/>
    <property type="project" value="UniProtKB-KW"/>
</dbReference>
<dbReference type="AlphaFoldDB" id="A0A835CJE1"/>
<evidence type="ECO:0000313" key="4">
    <source>
        <dbReference type="EMBL" id="KAF7841292.1"/>
    </source>
</evidence>
<feature type="compositionally biased region" description="Basic and acidic residues" evidence="2">
    <location>
        <begin position="952"/>
        <end position="968"/>
    </location>
</feature>
<dbReference type="PANTHER" id="PTHR36071">
    <property type="entry name" value="DNA DOUBLE-STRAND BREAK REPAIR PROTEIN"/>
    <property type="match status" value="1"/>
</dbReference>
<sequence>MKFHSDAASILAQIKHNEKQIQLKRRWLLGIATSKSDRKKSKFLRDRFLPESLLREDEVFYESVRADVGKAFGGSHIERENHVLHDHMLLTEIPNFKRLIFSCLDNMTTKGLYLLAVIITGGSVKFEKTRCKLRKIIKCSLSCVLSSKNQNHHQLEIFRQISGLLTNPQYFRDTCVPLSASRSQSNQAAIVNFLKDLNDFPVHTLVAMRRKLKGEEVAIPQLLPCRQGWARDHLIKLVKKISRKMLSQLGGGEELLVPLAKAMAVADLSQKVENGCHNIISNEFYQFSPEVKSLQNEIINAIWLVKNVVGIKVLRNLALFLEPKAEPKKFLRRTFVRLLTEFLFECSDMDSIPKSLLEVVDIINRSSSNTPRGLLQGNIEEEVNCILNVSAETKQIVLDLLPDHGFDEDFIDAYVDQLEESDDDDCDDCQLKEDRHVIHGKNDSMDSNYETESIGQFIPFDFHSSISMGDGENYNSSAVSPVSGSDEVFVKRNDFYACNTGMDPRNVVANLSCDEAESEPRKQKIGKNQYLAIQDVCDETSMLSYNLIGHMLREFANFEGLDLNRSQSLYLRVNIASHFPFHTAAEEHSSSRKDARNIDIVRVVEELIPSFPDRFFQNPSTLQSSNFSKGHGFLPRQGPVVNFNLDIVKKRTTLWSKRVIAALVDWKDMPKFRLQFILNNNWFLQGQVTVKAKYNNFFILEFSNAQDKQFMLGNGPWTVQNSLLAMYDLQPGITVENLKIGKVAVWLRFTGVPMELICNSVALSLGKLAGEVVQLDPLNDMDDNLQVLRVKVMLDPEKPLLMGTFIPLCNGEKIWISCTPERAYRVCEQCGRLGHLDRDCNWNILKTSKELHTQHINLSTKFGYAYWVDTQHVLFECPKRKAQEWCFRGTTMIQVEYNASHVTYHVFEQYGDVPSLSIQFKNCSSGSSEYNSAQEIHMEQASGIFEEFSQGKSRENMKPLRQSSKDKQQGNQTRQQEQTQQSRQQRANRSSNRD</sequence>
<protein>
    <recommendedName>
        <fullName evidence="3">CCHC-type domain-containing protein</fullName>
    </recommendedName>
</protein>
<dbReference type="Proteomes" id="UP000634136">
    <property type="component" value="Unassembled WGS sequence"/>
</dbReference>
<gene>
    <name evidence="4" type="ORF">G2W53_003590</name>
</gene>
<evidence type="ECO:0000313" key="5">
    <source>
        <dbReference type="Proteomes" id="UP000634136"/>
    </source>
</evidence>
<dbReference type="GO" id="GO:0003676">
    <property type="term" value="F:nucleic acid binding"/>
    <property type="evidence" value="ECO:0007669"/>
    <property type="project" value="InterPro"/>
</dbReference>
<dbReference type="EMBL" id="JAAIUW010000002">
    <property type="protein sequence ID" value="KAF7841292.1"/>
    <property type="molecule type" value="Genomic_DNA"/>
</dbReference>
<accession>A0A835CJE1</accession>
<keyword evidence="1" id="KW-0862">Zinc</keyword>
<evidence type="ECO:0000256" key="1">
    <source>
        <dbReference type="PROSITE-ProRule" id="PRU00047"/>
    </source>
</evidence>
<feature type="region of interest" description="Disordered" evidence="2">
    <location>
        <begin position="947"/>
        <end position="994"/>
    </location>
</feature>